<name>A0AAQ6IVX6_ANATE</name>
<organism evidence="1 2">
    <name type="scientific">Anabas testudineus</name>
    <name type="common">Climbing perch</name>
    <name type="synonym">Anthias testudineus</name>
    <dbReference type="NCBI Taxonomy" id="64144"/>
    <lineage>
        <taxon>Eukaryota</taxon>
        <taxon>Metazoa</taxon>
        <taxon>Chordata</taxon>
        <taxon>Craniata</taxon>
        <taxon>Vertebrata</taxon>
        <taxon>Euteleostomi</taxon>
        <taxon>Actinopterygii</taxon>
        <taxon>Neopterygii</taxon>
        <taxon>Teleostei</taxon>
        <taxon>Neoteleostei</taxon>
        <taxon>Acanthomorphata</taxon>
        <taxon>Anabantaria</taxon>
        <taxon>Anabantiformes</taxon>
        <taxon>Anabantoidei</taxon>
        <taxon>Anabantidae</taxon>
        <taxon>Anabas</taxon>
    </lineage>
</organism>
<proteinExistence type="predicted"/>
<keyword evidence="2" id="KW-1185">Reference proteome</keyword>
<evidence type="ECO:0000313" key="1">
    <source>
        <dbReference type="Ensembl" id="ENSATEP00000078633.1"/>
    </source>
</evidence>
<dbReference type="GeneTree" id="ENSGT00940000174941"/>
<dbReference type="Proteomes" id="UP000265040">
    <property type="component" value="Chromosome 5"/>
</dbReference>
<sequence>PWSLLLAFVESQQGHVGHLHHLETNTRNVTHGVTFTSKTCHQNLVVLLKDADSENKFRQAEQVSLYSHFLKDDSFGVRGSSEGVSLEGSAQMGLLVLFIVPFLLTTVVTELPGGTQTTTLSWKTQTHQK</sequence>
<dbReference type="AlphaFoldDB" id="A0AAQ6IVX6"/>
<reference evidence="1" key="3">
    <citation type="submission" date="2025-09" db="UniProtKB">
        <authorList>
            <consortium name="Ensembl"/>
        </authorList>
    </citation>
    <scope>IDENTIFICATION</scope>
</reference>
<dbReference type="Ensembl" id="ENSATET00000077374.1">
    <property type="protein sequence ID" value="ENSATEP00000078633.1"/>
    <property type="gene ID" value="ENSATEG00000033211.1"/>
</dbReference>
<accession>A0AAQ6IVX6</accession>
<reference evidence="1" key="2">
    <citation type="submission" date="2025-08" db="UniProtKB">
        <authorList>
            <consortium name="Ensembl"/>
        </authorList>
    </citation>
    <scope>IDENTIFICATION</scope>
</reference>
<evidence type="ECO:0000313" key="2">
    <source>
        <dbReference type="Proteomes" id="UP000265040"/>
    </source>
</evidence>
<protein>
    <submittedName>
        <fullName evidence="1">Uncharacterized protein</fullName>
    </submittedName>
</protein>
<reference evidence="1 2" key="1">
    <citation type="submission" date="2021-04" db="EMBL/GenBank/DDBJ databases">
        <authorList>
            <consortium name="Wellcome Sanger Institute Data Sharing"/>
        </authorList>
    </citation>
    <scope>NUCLEOTIDE SEQUENCE [LARGE SCALE GENOMIC DNA]</scope>
</reference>